<dbReference type="WormBase" id="SRAE_2000162800">
    <property type="protein sequence ID" value="SRP09096"/>
    <property type="gene ID" value="WBGene00261833"/>
</dbReference>
<dbReference type="Proteomes" id="UP000035682">
    <property type="component" value="Unplaced"/>
</dbReference>
<evidence type="ECO:0000313" key="4">
    <source>
        <dbReference type="Proteomes" id="UP000035682"/>
    </source>
</evidence>
<dbReference type="CTD" id="36379327"/>
<dbReference type="InterPro" id="IPR001202">
    <property type="entry name" value="WW_dom"/>
</dbReference>
<feature type="transmembrane region" description="Helical" evidence="1">
    <location>
        <begin position="12"/>
        <end position="31"/>
    </location>
</feature>
<accession>A0A090LB22</accession>
<dbReference type="STRING" id="34506.A0A090LB22"/>
<evidence type="ECO:0000259" key="2">
    <source>
        <dbReference type="PROSITE" id="PS50020"/>
    </source>
</evidence>
<dbReference type="InterPro" id="IPR036020">
    <property type="entry name" value="WW_dom_sf"/>
</dbReference>
<dbReference type="Gene3D" id="2.20.70.10">
    <property type="match status" value="1"/>
</dbReference>
<dbReference type="AlphaFoldDB" id="A0A090LB22"/>
<dbReference type="WBParaSite" id="SRAE_2000162800.1">
    <property type="protein sequence ID" value="SRAE_2000162800.1"/>
    <property type="gene ID" value="WBGene00261833"/>
</dbReference>
<reference evidence="3 4" key="1">
    <citation type="submission" date="2014-09" db="EMBL/GenBank/DDBJ databases">
        <authorList>
            <person name="Martin A.A."/>
        </authorList>
    </citation>
    <scope>NUCLEOTIDE SEQUENCE</scope>
    <source>
        <strain evidence="4">ED321</strain>
        <strain evidence="3">ED321 Heterogonic</strain>
    </source>
</reference>
<name>A0A090LB22_STRRB</name>
<keyword evidence="1" id="KW-1133">Transmembrane helix</keyword>
<dbReference type="OrthoDB" id="42462at2759"/>
<protein>
    <submittedName>
        <fullName evidence="3 5">Polyglutamine-binding protein 1</fullName>
    </submittedName>
</protein>
<keyword evidence="1" id="KW-0472">Membrane</keyword>
<dbReference type="EMBL" id="LN609529">
    <property type="protein sequence ID" value="CEF66962.1"/>
    <property type="molecule type" value="Genomic_DNA"/>
</dbReference>
<evidence type="ECO:0000313" key="3">
    <source>
        <dbReference type="EMBL" id="CEF66962.1"/>
    </source>
</evidence>
<dbReference type="GeneID" id="36379327"/>
<evidence type="ECO:0000313" key="5">
    <source>
        <dbReference type="WBParaSite" id="SRAE_2000162800.1"/>
    </source>
</evidence>
<feature type="domain" description="WW" evidence="2">
    <location>
        <begin position="124"/>
        <end position="158"/>
    </location>
</feature>
<evidence type="ECO:0000313" key="6">
    <source>
        <dbReference type="WormBase" id="SRAE_2000162800"/>
    </source>
</evidence>
<keyword evidence="1" id="KW-0812">Transmembrane</keyword>
<keyword evidence="4" id="KW-1185">Reference proteome</keyword>
<reference evidence="5" key="2">
    <citation type="submission" date="2020-12" db="UniProtKB">
        <authorList>
            <consortium name="WormBaseParasite"/>
        </authorList>
    </citation>
    <scope>IDENTIFICATION</scope>
</reference>
<organism evidence="3">
    <name type="scientific">Strongyloides ratti</name>
    <name type="common">Parasitic roundworm</name>
    <dbReference type="NCBI Taxonomy" id="34506"/>
    <lineage>
        <taxon>Eukaryota</taxon>
        <taxon>Metazoa</taxon>
        <taxon>Ecdysozoa</taxon>
        <taxon>Nematoda</taxon>
        <taxon>Chromadorea</taxon>
        <taxon>Rhabditida</taxon>
        <taxon>Tylenchina</taxon>
        <taxon>Panagrolaimomorpha</taxon>
        <taxon>Strongyloidoidea</taxon>
        <taxon>Strongyloididae</taxon>
        <taxon>Strongyloides</taxon>
    </lineage>
</organism>
<evidence type="ECO:0000256" key="1">
    <source>
        <dbReference type="SAM" id="Phobius"/>
    </source>
</evidence>
<dbReference type="RefSeq" id="XP_024506162.1">
    <property type="nucleotide sequence ID" value="XM_024652602.1"/>
</dbReference>
<gene>
    <name evidence="3 5 6" type="ORF">SRAE_2000162800</name>
</gene>
<dbReference type="SUPFAM" id="SSF51045">
    <property type="entry name" value="WW domain"/>
    <property type="match status" value="1"/>
</dbReference>
<sequence length="213" mass="24978">MYNWCIKFNVVYILNTFLFVIFNMPLSSALLNKLKKRGIIKEDNVPSNEEEPVTKKTACENNINEEENSISEKKYPPFAEYCPNKYNPFHVCVEFCHLNWEPKYNVYQLQMEYLEAKHHLLLTYPLAPGWREMFDEGSGQHYFWYPPSGLVSWLPPSHPEAKVTLPCYKHGQNNFRLACLESTRLEDNDDNEVKVKMASTIDNVDVENEDNVE</sequence>
<dbReference type="PROSITE" id="PS50020">
    <property type="entry name" value="WW_DOMAIN_2"/>
    <property type="match status" value="1"/>
</dbReference>
<proteinExistence type="predicted"/>